<dbReference type="PANTHER" id="PTHR18829:SF0">
    <property type="entry name" value="PROTEIN YAE1 HOMOLOG"/>
    <property type="match status" value="1"/>
</dbReference>
<accession>A0A0P1AFH0</accession>
<dbReference type="Proteomes" id="UP000054928">
    <property type="component" value="Unassembled WGS sequence"/>
</dbReference>
<comment type="subcellular location">
    <subcellularLocation>
        <location evidence="2">Cytoplasm</location>
    </subcellularLocation>
    <subcellularLocation>
        <location evidence="1">Nucleus</location>
    </subcellularLocation>
</comment>
<name>A0A0P1AFH0_PLAHL</name>
<sequence length="160" mass="17627">MKFQMTQHLTTSTRTTCGSDDGFQDCISEDEGNELLMKQESLALERRMKTVGIRDGLETGKEETLQQGFDQGYALGAARNFCYGRLRGALGTAVACGLMQSDMIAEAEACMLKLRTLEIDASGHQVSKDDDCFSEEVIQQAEYMLTSLGMNLSTSTKQQI</sequence>
<keyword evidence="4" id="KW-0539">Nucleus</keyword>
<dbReference type="OMA" id="MTQAKAC"/>
<proteinExistence type="predicted"/>
<evidence type="ECO:0000256" key="2">
    <source>
        <dbReference type="ARBA" id="ARBA00004496"/>
    </source>
</evidence>
<dbReference type="RefSeq" id="XP_024576074.1">
    <property type="nucleotide sequence ID" value="XM_024725282.1"/>
</dbReference>
<evidence type="ECO:0000256" key="1">
    <source>
        <dbReference type="ARBA" id="ARBA00004123"/>
    </source>
</evidence>
<evidence type="ECO:0000256" key="4">
    <source>
        <dbReference type="ARBA" id="ARBA00023242"/>
    </source>
</evidence>
<feature type="domain" description="Essential protein Yae1 N-terminal" evidence="5">
    <location>
        <begin position="54"/>
        <end position="88"/>
    </location>
</feature>
<dbReference type="AlphaFoldDB" id="A0A0P1AFH0"/>
<dbReference type="EMBL" id="CCYD01000435">
    <property type="protein sequence ID" value="CEG39705.1"/>
    <property type="molecule type" value="Genomic_DNA"/>
</dbReference>
<dbReference type="STRING" id="4781.A0A0P1AFH0"/>
<keyword evidence="3" id="KW-0963">Cytoplasm</keyword>
<dbReference type="GO" id="GO:0005634">
    <property type="term" value="C:nucleus"/>
    <property type="evidence" value="ECO:0007669"/>
    <property type="project" value="UniProtKB-SubCell"/>
</dbReference>
<organism evidence="6 7">
    <name type="scientific">Plasmopara halstedii</name>
    <name type="common">Downy mildew of sunflower</name>
    <dbReference type="NCBI Taxonomy" id="4781"/>
    <lineage>
        <taxon>Eukaryota</taxon>
        <taxon>Sar</taxon>
        <taxon>Stramenopiles</taxon>
        <taxon>Oomycota</taxon>
        <taxon>Peronosporomycetes</taxon>
        <taxon>Peronosporales</taxon>
        <taxon>Peronosporaceae</taxon>
        <taxon>Plasmopara</taxon>
    </lineage>
</organism>
<dbReference type="PANTHER" id="PTHR18829">
    <property type="entry name" value="PROTEIN YAE1 HOMOLOG"/>
    <property type="match status" value="1"/>
</dbReference>
<evidence type="ECO:0000259" key="5">
    <source>
        <dbReference type="Pfam" id="PF09811"/>
    </source>
</evidence>
<dbReference type="GO" id="GO:0005737">
    <property type="term" value="C:cytoplasm"/>
    <property type="evidence" value="ECO:0007669"/>
    <property type="project" value="UniProtKB-SubCell"/>
</dbReference>
<protein>
    <submittedName>
        <fullName evidence="6">Uncharacterized conserved protein</fullName>
    </submittedName>
</protein>
<reference evidence="7" key="1">
    <citation type="submission" date="2014-09" db="EMBL/GenBank/DDBJ databases">
        <authorList>
            <person name="Sharma Rahul"/>
            <person name="Thines Marco"/>
        </authorList>
    </citation>
    <scope>NUCLEOTIDE SEQUENCE [LARGE SCALE GENOMIC DNA]</scope>
</reference>
<evidence type="ECO:0000313" key="6">
    <source>
        <dbReference type="EMBL" id="CEG39705.1"/>
    </source>
</evidence>
<dbReference type="InterPro" id="IPR019191">
    <property type="entry name" value="Essential_protein_Yae1_N"/>
</dbReference>
<dbReference type="OrthoDB" id="20086at2759"/>
<dbReference type="GeneID" id="36404996"/>
<evidence type="ECO:0000313" key="7">
    <source>
        <dbReference type="Proteomes" id="UP000054928"/>
    </source>
</evidence>
<evidence type="ECO:0000256" key="3">
    <source>
        <dbReference type="ARBA" id="ARBA00022490"/>
    </source>
</evidence>
<dbReference type="Pfam" id="PF09811">
    <property type="entry name" value="Yae1_N"/>
    <property type="match status" value="1"/>
</dbReference>
<keyword evidence="7" id="KW-1185">Reference proteome</keyword>
<dbReference type="InterPro" id="IPR038881">
    <property type="entry name" value="Yae1-like"/>
</dbReference>